<reference evidence="3" key="1">
    <citation type="submission" date="2016-11" db="EMBL/GenBank/DDBJ databases">
        <authorList>
            <person name="Varghese N."/>
            <person name="Submissions S."/>
        </authorList>
    </citation>
    <scope>NUCLEOTIDE SEQUENCE [LARGE SCALE GENOMIC DNA]</scope>
    <source>
        <strain evidence="3">CGMCC 1.10835</strain>
    </source>
</reference>
<evidence type="ECO:0000259" key="1">
    <source>
        <dbReference type="Pfam" id="PF01636"/>
    </source>
</evidence>
<dbReference type="Proteomes" id="UP000184497">
    <property type="component" value="Unassembled WGS sequence"/>
</dbReference>
<dbReference type="EMBL" id="FRAQ01000001">
    <property type="protein sequence ID" value="SHK46174.1"/>
    <property type="molecule type" value="Genomic_DNA"/>
</dbReference>
<gene>
    <name evidence="2" type="ORF">SAMN05216369_2149</name>
</gene>
<dbReference type="RefSeq" id="WP_072797191.1">
    <property type="nucleotide sequence ID" value="NZ_FRAQ01000001.1"/>
</dbReference>
<dbReference type="GO" id="GO:0016740">
    <property type="term" value="F:transferase activity"/>
    <property type="evidence" value="ECO:0007669"/>
    <property type="project" value="UniProtKB-KW"/>
</dbReference>
<accession>A0A1M6SN23</accession>
<protein>
    <submittedName>
        <fullName evidence="2">Phosphotransferase enzyme family protein</fullName>
    </submittedName>
</protein>
<proteinExistence type="predicted"/>
<dbReference type="SUPFAM" id="SSF56112">
    <property type="entry name" value="Protein kinase-like (PK-like)"/>
    <property type="match status" value="1"/>
</dbReference>
<dbReference type="Gene3D" id="3.90.1200.10">
    <property type="match status" value="1"/>
</dbReference>
<dbReference type="InterPro" id="IPR011009">
    <property type="entry name" value="Kinase-like_dom_sf"/>
</dbReference>
<keyword evidence="2" id="KW-0808">Transferase</keyword>
<dbReference type="Pfam" id="PF01636">
    <property type="entry name" value="APH"/>
    <property type="match status" value="1"/>
</dbReference>
<evidence type="ECO:0000313" key="3">
    <source>
        <dbReference type="Proteomes" id="UP000184497"/>
    </source>
</evidence>
<sequence>MTGPLGSSSQETAKIRVNPRSTGIISSTTYEKHTKHSSLKPEAQELARCQKLGIHTEHVFPVRLIDFNEQENRLTTERISGNELFLTLWNPTYFFGRLRGHKLSGVETILDRVTEVGRWLRKYHESSANSLPEGSDGGWMEAAFHRKIEDIRKSRLIPEAKLARIEYKFGTELIKLKQPDFLSSNGAFPCRIHGDFLVYNILIDSQKNLHVLDFGDTRISGNLEDVSRFYSSLWAIAQTNGTRRKLLGDLPQRFLKAYGVSPEIADTPYFRCNLVYNFLTHLEGQNYMRDLLSWNSNREMSQITRAGMKWVYQQI</sequence>
<keyword evidence="3" id="KW-1185">Reference proteome</keyword>
<name>A0A1M6SN23_9GAMM</name>
<feature type="domain" description="Aminoglycoside phosphotransferase" evidence="1">
    <location>
        <begin position="34"/>
        <end position="243"/>
    </location>
</feature>
<organism evidence="2 3">
    <name type="scientific">Marinobacter antarcticus</name>
    <dbReference type="NCBI Taxonomy" id="564117"/>
    <lineage>
        <taxon>Bacteria</taxon>
        <taxon>Pseudomonadati</taxon>
        <taxon>Pseudomonadota</taxon>
        <taxon>Gammaproteobacteria</taxon>
        <taxon>Pseudomonadales</taxon>
        <taxon>Marinobacteraceae</taxon>
        <taxon>Marinobacter</taxon>
    </lineage>
</organism>
<dbReference type="InterPro" id="IPR002575">
    <property type="entry name" value="Aminoglycoside_PTrfase"/>
</dbReference>
<evidence type="ECO:0000313" key="2">
    <source>
        <dbReference type="EMBL" id="SHK46174.1"/>
    </source>
</evidence>
<dbReference type="STRING" id="564117.SAMN05216369_2149"/>
<dbReference type="AlphaFoldDB" id="A0A1M6SN23"/>
<dbReference type="OrthoDB" id="6358543at2"/>